<dbReference type="VEuPathDB" id="FungiDB:F4678DRAFT_466889"/>
<evidence type="ECO:0000259" key="3">
    <source>
        <dbReference type="PROSITE" id="PS50405"/>
    </source>
</evidence>
<proteinExistence type="inferred from homology"/>
<dbReference type="PROSITE" id="PS50405">
    <property type="entry name" value="GST_CTER"/>
    <property type="match status" value="1"/>
</dbReference>
<evidence type="ECO:0000313" key="5">
    <source>
        <dbReference type="Proteomes" id="UP001148614"/>
    </source>
</evidence>
<reference evidence="4" key="1">
    <citation type="submission" date="2022-07" db="EMBL/GenBank/DDBJ databases">
        <title>Genome Sequence of Xylaria arbuscula.</title>
        <authorList>
            <person name="Buettner E."/>
        </authorList>
    </citation>
    <scope>NUCLEOTIDE SEQUENCE</scope>
    <source>
        <strain evidence="4">VT107</strain>
    </source>
</reference>
<feature type="domain" description="GST C-terminal" evidence="3">
    <location>
        <begin position="94"/>
        <end position="225"/>
    </location>
</feature>
<gene>
    <name evidence="4" type="ORF">NPX13_g8548</name>
</gene>
<protein>
    <recommendedName>
        <fullName evidence="6">Glutathione S-transferase</fullName>
    </recommendedName>
</protein>
<feature type="domain" description="GST N-terminal" evidence="2">
    <location>
        <begin position="6"/>
        <end position="87"/>
    </location>
</feature>
<dbReference type="PANTHER" id="PTHR44051:SF23">
    <property type="entry name" value="GLUTATHIONE S-TRANSFERASE-LIKE PROTEIN TPCF"/>
    <property type="match status" value="1"/>
</dbReference>
<dbReference type="PROSITE" id="PS50404">
    <property type="entry name" value="GST_NTER"/>
    <property type="match status" value="1"/>
</dbReference>
<name>A0A9W8N874_9PEZI</name>
<dbReference type="AlphaFoldDB" id="A0A9W8N874"/>
<accession>A0A9W8N874</accession>
<dbReference type="EMBL" id="JANPWZ010001894">
    <property type="protein sequence ID" value="KAJ3562497.1"/>
    <property type="molecule type" value="Genomic_DNA"/>
</dbReference>
<evidence type="ECO:0000313" key="4">
    <source>
        <dbReference type="EMBL" id="KAJ3562497.1"/>
    </source>
</evidence>
<dbReference type="PANTHER" id="PTHR44051">
    <property type="entry name" value="GLUTATHIONE S-TRANSFERASE-RELATED"/>
    <property type="match status" value="1"/>
</dbReference>
<dbReference type="SFLD" id="SFLDG01151">
    <property type="entry name" value="Main.2:_Nu-like"/>
    <property type="match status" value="1"/>
</dbReference>
<dbReference type="InterPro" id="IPR036249">
    <property type="entry name" value="Thioredoxin-like_sf"/>
</dbReference>
<dbReference type="InterPro" id="IPR004046">
    <property type="entry name" value="GST_C"/>
</dbReference>
<comment type="similarity">
    <text evidence="1">Belongs to the GST superfamily.</text>
</comment>
<dbReference type="CDD" id="cd03048">
    <property type="entry name" value="GST_N_Ure2p_like"/>
    <property type="match status" value="1"/>
</dbReference>
<dbReference type="Proteomes" id="UP001148614">
    <property type="component" value="Unassembled WGS sequence"/>
</dbReference>
<evidence type="ECO:0008006" key="6">
    <source>
        <dbReference type="Google" id="ProtNLM"/>
    </source>
</evidence>
<keyword evidence="5" id="KW-1185">Reference proteome</keyword>
<dbReference type="InterPro" id="IPR040079">
    <property type="entry name" value="Glutathione_S-Trfase"/>
</dbReference>
<dbReference type="SFLD" id="SFLDS00019">
    <property type="entry name" value="Glutathione_Transferase_(cytos"/>
    <property type="match status" value="1"/>
</dbReference>
<dbReference type="InterPro" id="IPR036282">
    <property type="entry name" value="Glutathione-S-Trfase_C_sf"/>
</dbReference>
<dbReference type="Pfam" id="PF00043">
    <property type="entry name" value="GST_C"/>
    <property type="match status" value="1"/>
</dbReference>
<dbReference type="InterPro" id="IPR010987">
    <property type="entry name" value="Glutathione-S-Trfase_C-like"/>
</dbReference>
<dbReference type="Pfam" id="PF13409">
    <property type="entry name" value="GST_N_2"/>
    <property type="match status" value="1"/>
</dbReference>
<comment type="caution">
    <text evidence="4">The sequence shown here is derived from an EMBL/GenBank/DDBJ whole genome shotgun (WGS) entry which is preliminary data.</text>
</comment>
<sequence>MSSSSLKPFKTYGKHGPNPPKVIMILEELGLPYEIENVAFEDIKKPEYLAVNPNGRLPALYDPNADLTLFESGAIVEYLVEKYDKDNKISFKQGSNEAYLTKQWLYFQVSGQGPYFGQTIWFHKYHPEKVPSAVERYVKEIYRVTGVVEGHLAKEKAKGLSNDGPWLVGGKYTFADIAWYMWSALVPSALPEGTIKYDDYPHVKDWLARLAERPAIKKAEELSRF</sequence>
<dbReference type="OrthoDB" id="422574at2759"/>
<organism evidence="4 5">
    <name type="scientific">Xylaria arbuscula</name>
    <dbReference type="NCBI Taxonomy" id="114810"/>
    <lineage>
        <taxon>Eukaryota</taxon>
        <taxon>Fungi</taxon>
        <taxon>Dikarya</taxon>
        <taxon>Ascomycota</taxon>
        <taxon>Pezizomycotina</taxon>
        <taxon>Sordariomycetes</taxon>
        <taxon>Xylariomycetidae</taxon>
        <taxon>Xylariales</taxon>
        <taxon>Xylariaceae</taxon>
        <taxon>Xylaria</taxon>
    </lineage>
</organism>
<dbReference type="Gene3D" id="1.20.1050.130">
    <property type="match status" value="1"/>
</dbReference>
<dbReference type="SUPFAM" id="SSF47616">
    <property type="entry name" value="GST C-terminal domain-like"/>
    <property type="match status" value="1"/>
</dbReference>
<dbReference type="InterPro" id="IPR004045">
    <property type="entry name" value="Glutathione_S-Trfase_N"/>
</dbReference>
<dbReference type="SUPFAM" id="SSF52833">
    <property type="entry name" value="Thioredoxin-like"/>
    <property type="match status" value="1"/>
</dbReference>
<evidence type="ECO:0000256" key="1">
    <source>
        <dbReference type="ARBA" id="ARBA00007409"/>
    </source>
</evidence>
<evidence type="ECO:0000259" key="2">
    <source>
        <dbReference type="PROSITE" id="PS50404"/>
    </source>
</evidence>
<dbReference type="SFLD" id="SFLDG00358">
    <property type="entry name" value="Main_(cytGST)"/>
    <property type="match status" value="1"/>
</dbReference>